<keyword evidence="1" id="KW-0732">Signal</keyword>
<feature type="chain" id="PRO_5002136176" description="Lipoprotein" evidence="1">
    <location>
        <begin position="22"/>
        <end position="208"/>
    </location>
</feature>
<evidence type="ECO:0000313" key="3">
    <source>
        <dbReference type="Proteomes" id="UP000031258"/>
    </source>
</evidence>
<dbReference type="OrthoDB" id="9844457at2"/>
<dbReference type="Proteomes" id="UP000031258">
    <property type="component" value="Unassembled WGS sequence"/>
</dbReference>
<name>A0A0C1N0G8_9RICK</name>
<reference evidence="2 3" key="1">
    <citation type="submission" date="2014-11" db="EMBL/GenBank/DDBJ databases">
        <title>A Rickettsiales Symbiont of Amoebae With Ancient Features.</title>
        <authorList>
            <person name="Schulz F."/>
            <person name="Martijn J."/>
            <person name="Wascher F."/>
            <person name="Kostanjsek R."/>
            <person name="Ettema T.J."/>
            <person name="Horn M."/>
        </authorList>
    </citation>
    <scope>NUCLEOTIDE SEQUENCE [LARGE SCALE GENOMIC DNA]</scope>
    <source>
        <strain evidence="2 3">UWC36</strain>
    </source>
</reference>
<dbReference type="EMBL" id="JSWE01000063">
    <property type="protein sequence ID" value="KIE05806.1"/>
    <property type="molecule type" value="Genomic_DNA"/>
</dbReference>
<protein>
    <recommendedName>
        <fullName evidence="4">Lipoprotein</fullName>
    </recommendedName>
</protein>
<evidence type="ECO:0000256" key="1">
    <source>
        <dbReference type="SAM" id="SignalP"/>
    </source>
</evidence>
<accession>A0A0C1N0G8</accession>
<evidence type="ECO:0000313" key="2">
    <source>
        <dbReference type="EMBL" id="KIE05806.1"/>
    </source>
</evidence>
<dbReference type="RefSeq" id="WP_039455416.1">
    <property type="nucleotide sequence ID" value="NZ_JSWE01000063.1"/>
</dbReference>
<organism evidence="2 3">
    <name type="scientific">Candidatus Jidaibacter acanthamoebae</name>
    <dbReference type="NCBI Taxonomy" id="86105"/>
    <lineage>
        <taxon>Bacteria</taxon>
        <taxon>Pseudomonadati</taxon>
        <taxon>Pseudomonadota</taxon>
        <taxon>Alphaproteobacteria</taxon>
        <taxon>Rickettsiales</taxon>
        <taxon>Candidatus Midichloriaceae</taxon>
        <taxon>Candidatus Jidaibacter</taxon>
    </lineage>
</organism>
<proteinExistence type="predicted"/>
<keyword evidence="3" id="KW-1185">Reference proteome</keyword>
<evidence type="ECO:0008006" key="4">
    <source>
        <dbReference type="Google" id="ProtNLM"/>
    </source>
</evidence>
<sequence length="208" mass="24015">MKNFIKLICSILLILQLAACATRTHVEQFKDVKGFNERRKGIVIIQTAQKVDKVRDKYNLKTTWKNKENKRIFTTDPENIIGELVTVFSIVIPSATFNFPTLVYFIEPGEYSLSSIYFDRRYANSLKDIITFSLKGGEVVYIGKLIVDDNNSRIVANALNIEDSYETAKKYFEAKYPEIKQTPIKRLMEFSEKAKGLRLISNEYGFIE</sequence>
<feature type="signal peptide" evidence="1">
    <location>
        <begin position="1"/>
        <end position="21"/>
    </location>
</feature>
<dbReference type="AlphaFoldDB" id="A0A0C1N0G8"/>
<comment type="caution">
    <text evidence="2">The sequence shown here is derived from an EMBL/GenBank/DDBJ whole genome shotgun (WGS) entry which is preliminary data.</text>
</comment>
<gene>
    <name evidence="2" type="ORF">NF27_CL00050</name>
</gene>